<dbReference type="SMART" id="SM00382">
    <property type="entry name" value="AAA"/>
    <property type="match status" value="1"/>
</dbReference>
<evidence type="ECO:0000313" key="5">
    <source>
        <dbReference type="Proteomes" id="UP000248627"/>
    </source>
</evidence>
<dbReference type="Proteomes" id="UP000248627">
    <property type="component" value="Unassembled WGS sequence"/>
</dbReference>
<keyword evidence="3 4" id="KW-0067">ATP-binding</keyword>
<dbReference type="Gene3D" id="3.40.50.300">
    <property type="entry name" value="P-loop containing nucleotide triphosphate hydrolases"/>
    <property type="match status" value="1"/>
</dbReference>
<dbReference type="PROSITE" id="PS50893">
    <property type="entry name" value="ABC_TRANSPORTER_2"/>
    <property type="match status" value="1"/>
</dbReference>
<dbReference type="InterPro" id="IPR017871">
    <property type="entry name" value="ABC_transporter-like_CS"/>
</dbReference>
<dbReference type="Pfam" id="PF00005">
    <property type="entry name" value="ABC_tran"/>
    <property type="match status" value="1"/>
</dbReference>
<dbReference type="AlphaFoldDB" id="A0A2W2C3W3"/>
<proteinExistence type="predicted"/>
<reference evidence="4 5" key="1">
    <citation type="submission" date="2018-01" db="EMBL/GenBank/DDBJ databases">
        <title>Draft genome sequence of Jishengella endophytica.</title>
        <authorList>
            <person name="Sahin N."/>
            <person name="Ay H."/>
            <person name="Saygin H."/>
        </authorList>
    </citation>
    <scope>NUCLEOTIDE SEQUENCE [LARGE SCALE GENOMIC DNA]</scope>
    <source>
        <strain evidence="4 5">DSM 45430</strain>
    </source>
</reference>
<dbReference type="PANTHER" id="PTHR42788">
    <property type="entry name" value="TAURINE IMPORT ATP-BINDING PROTEIN-RELATED"/>
    <property type="match status" value="1"/>
</dbReference>
<gene>
    <name evidence="4" type="ORF">C1I93_16965</name>
</gene>
<dbReference type="PROSITE" id="PS00211">
    <property type="entry name" value="ABC_TRANSPORTER_1"/>
    <property type="match status" value="1"/>
</dbReference>
<name>A0A2W2C3W3_9ACTN</name>
<sequence length="255" mass="28610">MAEQAADPVLDITDLTHRYGDLQVLAGVTLRVQRGEFVSIVGPSGSGKSTLFHLIGGLVTAESGTIALAGEPVAGRRGLVGYMPQQPALLPWRTIEENVVLARDIAGAPRRASRELARQWLDRVGLGRFARSYPHELSGGMQQRAAFLRALICDHDLICLDEPFSALDAMLRTEMHRWLLDLWEAERRSILFVTHSIEEALLLSDTVYVLTRRPATVAERVEVPFPRPRRDEVVDDPEFVRIRRRLTDLLRNETS</sequence>
<evidence type="ECO:0000313" key="4">
    <source>
        <dbReference type="EMBL" id="PZF94191.1"/>
    </source>
</evidence>
<protein>
    <submittedName>
        <fullName evidence="4">Nitrate ABC transporter ATP-binding protein</fullName>
    </submittedName>
</protein>
<comment type="caution">
    <text evidence="4">The sequence shown here is derived from an EMBL/GenBank/DDBJ whole genome shotgun (WGS) entry which is preliminary data.</text>
</comment>
<keyword evidence="1" id="KW-0813">Transport</keyword>
<dbReference type="InterPro" id="IPR003593">
    <property type="entry name" value="AAA+_ATPase"/>
</dbReference>
<evidence type="ECO:0000256" key="1">
    <source>
        <dbReference type="ARBA" id="ARBA00022448"/>
    </source>
</evidence>
<evidence type="ECO:0000256" key="3">
    <source>
        <dbReference type="ARBA" id="ARBA00022840"/>
    </source>
</evidence>
<dbReference type="SUPFAM" id="SSF52540">
    <property type="entry name" value="P-loop containing nucleoside triphosphate hydrolases"/>
    <property type="match status" value="1"/>
</dbReference>
<dbReference type="InterPro" id="IPR003439">
    <property type="entry name" value="ABC_transporter-like_ATP-bd"/>
</dbReference>
<keyword evidence="5" id="KW-1185">Reference proteome</keyword>
<dbReference type="GO" id="GO:0016887">
    <property type="term" value="F:ATP hydrolysis activity"/>
    <property type="evidence" value="ECO:0007669"/>
    <property type="project" value="InterPro"/>
</dbReference>
<dbReference type="EMBL" id="POTX01000110">
    <property type="protein sequence ID" value="PZF94191.1"/>
    <property type="molecule type" value="Genomic_DNA"/>
</dbReference>
<accession>A0A2W2C3W3</accession>
<dbReference type="PANTHER" id="PTHR42788:SF2">
    <property type="entry name" value="ABC TRANSPORTER ATP-BINDING PROTEIN"/>
    <property type="match status" value="1"/>
</dbReference>
<keyword evidence="2" id="KW-0547">Nucleotide-binding</keyword>
<dbReference type="CDD" id="cd03293">
    <property type="entry name" value="ABC_NrtD_SsuB_transporters"/>
    <property type="match status" value="1"/>
</dbReference>
<dbReference type="InterPro" id="IPR027417">
    <property type="entry name" value="P-loop_NTPase"/>
</dbReference>
<dbReference type="InterPro" id="IPR050166">
    <property type="entry name" value="ABC_transporter_ATP-bind"/>
</dbReference>
<dbReference type="RefSeq" id="WP_111244269.1">
    <property type="nucleotide sequence ID" value="NZ_AP023358.1"/>
</dbReference>
<evidence type="ECO:0000256" key="2">
    <source>
        <dbReference type="ARBA" id="ARBA00022741"/>
    </source>
</evidence>
<dbReference type="GO" id="GO:0005524">
    <property type="term" value="F:ATP binding"/>
    <property type="evidence" value="ECO:0007669"/>
    <property type="project" value="UniProtKB-KW"/>
</dbReference>
<organism evidence="4 5">
    <name type="scientific">Micromonospora endophytica</name>
    <dbReference type="NCBI Taxonomy" id="515350"/>
    <lineage>
        <taxon>Bacteria</taxon>
        <taxon>Bacillati</taxon>
        <taxon>Actinomycetota</taxon>
        <taxon>Actinomycetes</taxon>
        <taxon>Micromonosporales</taxon>
        <taxon>Micromonosporaceae</taxon>
        <taxon>Micromonospora</taxon>
    </lineage>
</organism>